<sequence length="72" mass="8429">MTIEKAGMPPLKYWLKNRKGDCWARVVLPDGSRKWARLRGGFYTGKEPLTRLGRVVWFSPMKFGHFEAELLF</sequence>
<evidence type="ECO:0000313" key="1">
    <source>
        <dbReference type="EMBL" id="GAA4459634.1"/>
    </source>
</evidence>
<evidence type="ECO:0000313" key="2">
    <source>
        <dbReference type="Proteomes" id="UP001500840"/>
    </source>
</evidence>
<proteinExistence type="predicted"/>
<comment type="caution">
    <text evidence="1">The sequence shown here is derived from an EMBL/GenBank/DDBJ whole genome shotgun (WGS) entry which is preliminary data.</text>
</comment>
<accession>A0ABP8N5H7</accession>
<gene>
    <name evidence="1" type="ORF">GCM10023156_39490</name>
</gene>
<protein>
    <submittedName>
        <fullName evidence="1">Uncharacterized protein</fullName>
    </submittedName>
</protein>
<name>A0ABP8N5H7_9BACT</name>
<keyword evidence="2" id="KW-1185">Reference proteome</keyword>
<dbReference type="EMBL" id="BAABGA010000048">
    <property type="protein sequence ID" value="GAA4459634.1"/>
    <property type="molecule type" value="Genomic_DNA"/>
</dbReference>
<organism evidence="1 2">
    <name type="scientific">Novipirellula rosea</name>
    <dbReference type="NCBI Taxonomy" id="1031540"/>
    <lineage>
        <taxon>Bacteria</taxon>
        <taxon>Pseudomonadati</taxon>
        <taxon>Planctomycetota</taxon>
        <taxon>Planctomycetia</taxon>
        <taxon>Pirellulales</taxon>
        <taxon>Pirellulaceae</taxon>
        <taxon>Novipirellula</taxon>
    </lineage>
</organism>
<dbReference type="Proteomes" id="UP001500840">
    <property type="component" value="Unassembled WGS sequence"/>
</dbReference>
<reference evidence="2" key="1">
    <citation type="journal article" date="2019" name="Int. J. Syst. Evol. Microbiol.">
        <title>The Global Catalogue of Microorganisms (GCM) 10K type strain sequencing project: providing services to taxonomists for standard genome sequencing and annotation.</title>
        <authorList>
            <consortium name="The Broad Institute Genomics Platform"/>
            <consortium name="The Broad Institute Genome Sequencing Center for Infectious Disease"/>
            <person name="Wu L."/>
            <person name="Ma J."/>
        </authorList>
    </citation>
    <scope>NUCLEOTIDE SEQUENCE [LARGE SCALE GENOMIC DNA]</scope>
    <source>
        <strain evidence="2">JCM 17759</strain>
    </source>
</reference>